<gene>
    <name evidence="1" type="ORF">COU07_02350</name>
</gene>
<proteinExistence type="predicted"/>
<protein>
    <submittedName>
        <fullName evidence="1">Uncharacterized protein</fullName>
    </submittedName>
</protein>
<reference evidence="2" key="1">
    <citation type="submission" date="2017-09" db="EMBL/GenBank/DDBJ databases">
        <title>Depth-based differentiation of microbial function through sediment-hosted aquifers and enrichment of novel symbionts in the deep terrestrial subsurface.</title>
        <authorList>
            <person name="Probst A.J."/>
            <person name="Ladd B."/>
            <person name="Jarett J.K."/>
            <person name="Geller-Mcgrath D.E."/>
            <person name="Sieber C.M.K."/>
            <person name="Emerson J.B."/>
            <person name="Anantharaman K."/>
            <person name="Thomas B.C."/>
            <person name="Malmstrom R."/>
            <person name="Stieglmeier M."/>
            <person name="Klingl A."/>
            <person name="Woyke T."/>
            <person name="Ryan C.M."/>
            <person name="Banfield J.F."/>
        </authorList>
    </citation>
    <scope>NUCLEOTIDE SEQUENCE [LARGE SCALE GENOMIC DNA]</scope>
</reference>
<evidence type="ECO:0000313" key="1">
    <source>
        <dbReference type="EMBL" id="PIR89197.1"/>
    </source>
</evidence>
<evidence type="ECO:0000313" key="2">
    <source>
        <dbReference type="Proteomes" id="UP000231157"/>
    </source>
</evidence>
<dbReference type="EMBL" id="PFAZ01000004">
    <property type="protein sequence ID" value="PIR89197.1"/>
    <property type="molecule type" value="Genomic_DNA"/>
</dbReference>
<name>A0A2H0US32_9BACT</name>
<dbReference type="AlphaFoldDB" id="A0A2H0US32"/>
<comment type="caution">
    <text evidence="1">The sequence shown here is derived from an EMBL/GenBank/DDBJ whole genome shotgun (WGS) entry which is preliminary data.</text>
</comment>
<organism evidence="1 2">
    <name type="scientific">Candidatus Harrisonbacteria bacterium CG10_big_fil_rev_8_21_14_0_10_40_38</name>
    <dbReference type="NCBI Taxonomy" id="1974583"/>
    <lineage>
        <taxon>Bacteria</taxon>
        <taxon>Candidatus Harrisoniibacteriota</taxon>
    </lineage>
</organism>
<accession>A0A2H0US32</accession>
<sequence>MKTGSDNQRSIVNKTKKLKENVNKGIPILSPKKFPQLTSVSPQRPLLMGLIKKLDKTKTIKEDDAKIFNFFLYFIIYCIN</sequence>
<dbReference type="Proteomes" id="UP000231157">
    <property type="component" value="Unassembled WGS sequence"/>
</dbReference>